<dbReference type="GO" id="GO:0016887">
    <property type="term" value="F:ATP hydrolysis activity"/>
    <property type="evidence" value="ECO:0007669"/>
    <property type="project" value="InterPro"/>
</dbReference>
<dbReference type="EMBL" id="VHLG01000004">
    <property type="protein sequence ID" value="TPW30844.1"/>
    <property type="molecule type" value="Genomic_DNA"/>
</dbReference>
<dbReference type="InterPro" id="IPR005654">
    <property type="entry name" value="ATPase_AFG1-like"/>
</dbReference>
<name>A0A506UD12_9HYPH</name>
<dbReference type="InterPro" id="IPR027417">
    <property type="entry name" value="P-loop_NTPase"/>
</dbReference>
<reference evidence="3 4" key="1">
    <citation type="submission" date="2019-06" db="EMBL/GenBank/DDBJ databases">
        <authorList>
            <person name="Li M."/>
        </authorList>
    </citation>
    <scope>NUCLEOTIDE SEQUENCE [LARGE SCALE GENOMIC DNA]</scope>
    <source>
        <strain evidence="3 4">BGMRC2036</strain>
    </source>
</reference>
<dbReference type="Gene3D" id="3.40.50.300">
    <property type="entry name" value="P-loop containing nucleotide triphosphate hydrolases"/>
    <property type="match status" value="1"/>
</dbReference>
<dbReference type="PANTHER" id="PTHR12169">
    <property type="entry name" value="ATPASE N2B"/>
    <property type="match status" value="1"/>
</dbReference>
<evidence type="ECO:0000313" key="3">
    <source>
        <dbReference type="EMBL" id="TPW30844.1"/>
    </source>
</evidence>
<keyword evidence="4" id="KW-1185">Reference proteome</keyword>
<keyword evidence="1" id="KW-0547">Nucleotide-binding</keyword>
<evidence type="ECO:0000256" key="1">
    <source>
        <dbReference type="ARBA" id="ARBA00022741"/>
    </source>
</evidence>
<dbReference type="RefSeq" id="WP_141148715.1">
    <property type="nucleotide sequence ID" value="NZ_VHLG01000004.1"/>
</dbReference>
<dbReference type="AlphaFoldDB" id="A0A506UD12"/>
<protein>
    <submittedName>
        <fullName evidence="3">AFG1 family ATPase</fullName>
    </submittedName>
</protein>
<evidence type="ECO:0000256" key="2">
    <source>
        <dbReference type="ARBA" id="ARBA00022840"/>
    </source>
</evidence>
<dbReference type="PANTHER" id="PTHR12169:SF6">
    <property type="entry name" value="AFG1-LIKE ATPASE"/>
    <property type="match status" value="1"/>
</dbReference>
<dbReference type="Proteomes" id="UP000318801">
    <property type="component" value="Unassembled WGS sequence"/>
</dbReference>
<dbReference type="OrthoDB" id="9774491at2"/>
<dbReference type="Pfam" id="PF03969">
    <property type="entry name" value="AFG1_ATPase"/>
    <property type="match status" value="1"/>
</dbReference>
<dbReference type="GO" id="GO:0005524">
    <property type="term" value="F:ATP binding"/>
    <property type="evidence" value="ECO:0007669"/>
    <property type="project" value="UniProtKB-KW"/>
</dbReference>
<dbReference type="SUPFAM" id="SSF52540">
    <property type="entry name" value="P-loop containing nucleoside triphosphate hydrolases"/>
    <property type="match status" value="1"/>
</dbReference>
<dbReference type="GO" id="GO:0005737">
    <property type="term" value="C:cytoplasm"/>
    <property type="evidence" value="ECO:0007669"/>
    <property type="project" value="TreeGrafter"/>
</dbReference>
<evidence type="ECO:0000313" key="4">
    <source>
        <dbReference type="Proteomes" id="UP000318801"/>
    </source>
</evidence>
<keyword evidence="2" id="KW-0067">ATP-binding</keyword>
<comment type="caution">
    <text evidence="3">The sequence shown here is derived from an EMBL/GenBank/DDBJ whole genome shotgun (WGS) entry which is preliminary data.</text>
</comment>
<dbReference type="NCBIfam" id="NF040713">
    <property type="entry name" value="ZapE"/>
    <property type="match status" value="1"/>
</dbReference>
<organism evidence="3 4">
    <name type="scientific">Martelella alba</name>
    <dbReference type="NCBI Taxonomy" id="2590451"/>
    <lineage>
        <taxon>Bacteria</taxon>
        <taxon>Pseudomonadati</taxon>
        <taxon>Pseudomonadota</taxon>
        <taxon>Alphaproteobacteria</taxon>
        <taxon>Hyphomicrobiales</taxon>
        <taxon>Aurantimonadaceae</taxon>
        <taxon>Martelella</taxon>
    </lineage>
</organism>
<gene>
    <name evidence="3" type="ORF">FJU08_09210</name>
</gene>
<sequence length="387" mass="43543">MTEASRTQDTVLLRLEALTQEGALKADPAQLAVAAQLDAVLKGLLAAPKKSGSALKRLFRASRKAQGPVTPGLYVYGSVGRGKTMLMDMFFELAPVRDKRRAHFHEFMADVHDRINLHRQKLKRGETKETDPVPPVADQIIAETRLLCFDEFTVTDIADAMILSRLFSALFERGCVLVATSNVAPDDLYKDGLNRGLFLPFIAVLKKNVAVTTLDSDTDYRMEKFEGRPVYLTPLGPETDRQIEAGWHFLTGGREGGAVEIQMKGRKVHVPHAVGRIARFSFADLCEKPLGASDYMAITERFTTVFIEHVPVFSADRRNEVKRFIILVDTLYDRTIRTVISAEVMPEDLLTERKGREGFEFDRTVSRLFEMRSSDYLALHNEKYVNS</sequence>
<accession>A0A506UD12</accession>
<proteinExistence type="predicted"/>